<protein>
    <recommendedName>
        <fullName evidence="3">ARM repeat superfamily protein</fullName>
    </recommendedName>
</protein>
<evidence type="ECO:0008006" key="3">
    <source>
        <dbReference type="Google" id="ProtNLM"/>
    </source>
</evidence>
<sequence length="1098" mass="123202">MEMAVAAEGGGEERPLLWRSSPESMVSLALGRVLTSLLSARTKKLRDAASRFSPDLLRPPPTGSLDESLLFLHKYVKDAAERKERLDQILVPMFEHSLRSKESRHGGQILILLDWLVQDEFLFQYFMQSLADIISRKEDHYVSLGWCTLVRGLLECESAINQFLLDGLRRKYNVIVEMLYPCISHLSSIIRKGSSLQDGYELPSRLSISAADCFLALTEALTRKDEIMSNQKSYVDSDISVNTSTGLPAADEGTVGIPKMELEPKNLLSNHLEELVNLVQLLFAWSRKSRSLHARGLEGVLKWLLDIQKHNCSQNEADSNTVKTQELLLSSCWKHYGKLLHLEDHRFSQHYKAWLERYLSGIQSYAERCSYRHEDYDEVGAETRKFFLNCLCLLLGRLVGKRFETTVLEYGSQISQVLLPQLNCADEDVIDGIVCIFKETIFKLNCSDENNLVEKEQFNAVIPLLLQLLDERDGTARAAVKLIAEYCSINSENHCVKEVIDRLASGNTMQRRNAIDVICELISISSKTVNGLPHLKWEDIANGLLRCLNDGDCTIRELASDSLSNMEPSIVLPRLVHILYTSDRTLQSSARKAFIGMLRSHKQKSEVIFMLLDCLSNLNSSLEIPKTTEEKVVESKLEADQVLRLTPEWSDSVGDWKTLVGSLIDKMFSEPSNAILVRFLSYISEHLADTKDMVLDRILLWMQEQREVDKSLLALRDTINSPSYDDERMQKSLFERLSPLLIIKILPLRVFDDLNSSILYGQLLNQDNMHANAGAGIIDDGCVAALLLKRAFSKTEFEDVRKLAAELCGRLYPLVLLPIIRFHLEDAVCHQDILKIKACLFSVCTSLVVRGRHPTFDPVMLEIIKFLEVVLHWPSLDGDDVSKAQHGCIDCLALMICGELQSPESFSNFTLRKITFSRGKGKTGSCSVLGHVISQLIANDVDSTSGLSNEPPALPFRLCMANVLISVSQKIAEGGKKSFSQRAIPVIIHTIEVILDAEIRAACVQVLFSAVYHLKSAVLPYSYDLLKLSLKYLKEGTEKERVAAAKLVASLMASEDVILVSISGGLVEARSVLSTLSRTDPSKDVRETCRKLMCILSS</sequence>
<dbReference type="EMBL" id="JBJKBG010000001">
    <property type="protein sequence ID" value="KAL3755332.1"/>
    <property type="molecule type" value="Genomic_DNA"/>
</dbReference>
<keyword evidence="2" id="KW-1185">Reference proteome</keyword>
<dbReference type="Gene3D" id="1.25.10.10">
    <property type="entry name" value="Leucine-rich Repeat Variant"/>
    <property type="match status" value="1"/>
</dbReference>
<organism evidence="1 2">
    <name type="scientific">Eucalyptus globulus</name>
    <name type="common">Tasmanian blue gum</name>
    <dbReference type="NCBI Taxonomy" id="34317"/>
    <lineage>
        <taxon>Eukaryota</taxon>
        <taxon>Viridiplantae</taxon>
        <taxon>Streptophyta</taxon>
        <taxon>Embryophyta</taxon>
        <taxon>Tracheophyta</taxon>
        <taxon>Spermatophyta</taxon>
        <taxon>Magnoliopsida</taxon>
        <taxon>eudicotyledons</taxon>
        <taxon>Gunneridae</taxon>
        <taxon>Pentapetalae</taxon>
        <taxon>rosids</taxon>
        <taxon>malvids</taxon>
        <taxon>Myrtales</taxon>
        <taxon>Myrtaceae</taxon>
        <taxon>Myrtoideae</taxon>
        <taxon>Eucalypteae</taxon>
        <taxon>Eucalyptus</taxon>
    </lineage>
</organism>
<comment type="caution">
    <text evidence="1">The sequence shown here is derived from an EMBL/GenBank/DDBJ whole genome shotgun (WGS) entry which is preliminary data.</text>
</comment>
<reference evidence="1 2" key="1">
    <citation type="submission" date="2024-11" db="EMBL/GenBank/DDBJ databases">
        <title>Chromosome-level genome assembly of Eucalyptus globulus Labill. provides insights into its genome evolution.</title>
        <authorList>
            <person name="Li X."/>
        </authorList>
    </citation>
    <scope>NUCLEOTIDE SEQUENCE [LARGE SCALE GENOMIC DNA]</scope>
    <source>
        <strain evidence="1">CL2024</strain>
        <tissue evidence="1">Fresh tender leaves</tissue>
    </source>
</reference>
<dbReference type="PANTHER" id="PTHR37743">
    <property type="entry name" value="ARM REPEAT SUPERFAMILY PROTEIN"/>
    <property type="match status" value="1"/>
</dbReference>
<name>A0ABD3LZG9_EUCGL</name>
<evidence type="ECO:0000313" key="2">
    <source>
        <dbReference type="Proteomes" id="UP001634007"/>
    </source>
</evidence>
<gene>
    <name evidence="1" type="ORF">ACJRO7_002389</name>
</gene>
<dbReference type="InterPro" id="IPR016024">
    <property type="entry name" value="ARM-type_fold"/>
</dbReference>
<evidence type="ECO:0000313" key="1">
    <source>
        <dbReference type="EMBL" id="KAL3755332.1"/>
    </source>
</evidence>
<accession>A0ABD3LZG9</accession>
<dbReference type="SUPFAM" id="SSF48371">
    <property type="entry name" value="ARM repeat"/>
    <property type="match status" value="1"/>
</dbReference>
<dbReference type="InterPro" id="IPR011989">
    <property type="entry name" value="ARM-like"/>
</dbReference>
<dbReference type="AlphaFoldDB" id="A0ABD3LZG9"/>
<dbReference type="Proteomes" id="UP001634007">
    <property type="component" value="Unassembled WGS sequence"/>
</dbReference>
<proteinExistence type="predicted"/>
<dbReference type="PANTHER" id="PTHR37743:SF1">
    <property type="entry name" value="ARM REPEAT SUPERFAMILY PROTEIN"/>
    <property type="match status" value="1"/>
</dbReference>